<organism evidence="3 4">
    <name type="scientific">Entotheonella factor</name>
    <dbReference type="NCBI Taxonomy" id="1429438"/>
    <lineage>
        <taxon>Bacteria</taxon>
        <taxon>Pseudomonadati</taxon>
        <taxon>Nitrospinota/Tectimicrobiota group</taxon>
        <taxon>Candidatus Tectimicrobiota</taxon>
        <taxon>Candidatus Entotheonellia</taxon>
        <taxon>Candidatus Entotheonellales</taxon>
        <taxon>Candidatus Entotheonellaceae</taxon>
        <taxon>Candidatus Entotheonella</taxon>
    </lineage>
</organism>
<gene>
    <name evidence="3" type="ORF">ETSY1_10335</name>
</gene>
<dbReference type="GO" id="GO:0006749">
    <property type="term" value="P:glutathione metabolic process"/>
    <property type="evidence" value="ECO:0007669"/>
    <property type="project" value="TreeGrafter"/>
</dbReference>
<evidence type="ECO:0000313" key="4">
    <source>
        <dbReference type="Proteomes" id="UP000019141"/>
    </source>
</evidence>
<dbReference type="InterPro" id="IPR008040">
    <property type="entry name" value="Hydant_A_N"/>
</dbReference>
<dbReference type="GO" id="GO:0017168">
    <property type="term" value="F:5-oxoprolinase (ATP-hydrolyzing) activity"/>
    <property type="evidence" value="ECO:0007669"/>
    <property type="project" value="TreeGrafter"/>
</dbReference>
<dbReference type="PANTHER" id="PTHR11365:SF23">
    <property type="entry name" value="HYPOTHETICAL 5-OXOPROLINASE (EUROFUNG)-RELATED"/>
    <property type="match status" value="1"/>
</dbReference>
<feature type="domain" description="Hydantoinase/oxoprolinase N-terminal" evidence="2">
    <location>
        <begin position="3"/>
        <end position="183"/>
    </location>
</feature>
<dbReference type="GO" id="GO:0005829">
    <property type="term" value="C:cytosol"/>
    <property type="evidence" value="ECO:0007669"/>
    <property type="project" value="TreeGrafter"/>
</dbReference>
<dbReference type="EMBL" id="AZHW01000317">
    <property type="protein sequence ID" value="ETX00653.1"/>
    <property type="molecule type" value="Genomic_DNA"/>
</dbReference>
<dbReference type="Gene3D" id="3.30.420.40">
    <property type="match status" value="1"/>
</dbReference>
<dbReference type="Pfam" id="PF01968">
    <property type="entry name" value="Hydantoinase_A"/>
    <property type="match status" value="1"/>
</dbReference>
<dbReference type="AlphaFoldDB" id="W4LRN8"/>
<dbReference type="PANTHER" id="PTHR11365">
    <property type="entry name" value="5-OXOPROLINASE RELATED"/>
    <property type="match status" value="1"/>
</dbReference>
<keyword evidence="4" id="KW-1185">Reference proteome</keyword>
<feature type="non-terminal residue" evidence="3">
    <location>
        <position position="473"/>
    </location>
</feature>
<protein>
    <recommendedName>
        <fullName evidence="5">5-oxoprolinase</fullName>
    </recommendedName>
</protein>
<accession>W4LRN8</accession>
<name>W4LRN8_ENTF1</name>
<evidence type="ECO:0000313" key="3">
    <source>
        <dbReference type="EMBL" id="ETX00653.1"/>
    </source>
</evidence>
<dbReference type="Proteomes" id="UP000019141">
    <property type="component" value="Unassembled WGS sequence"/>
</dbReference>
<evidence type="ECO:0000259" key="2">
    <source>
        <dbReference type="Pfam" id="PF05378"/>
    </source>
</evidence>
<sequence>MYRIAIDVGGTFTDVVAVDETGDVTFVKAASTPEDQSLGVMTGLERLSTQLGLSLTELLPQTERIVHGMTVATNALLERKGARVGLLTTEGHRDVLEMREGLKPERYNLRLPRPEPLVPRHLRLGVRERLRADGRIETPLDPKSVEAAIRVLQRENVNAVAVCYLHAYRDDRHERETRRLLEAAMPDVYICLSSEVLPQIKEYQRVSTTAINAYVGPLIKGYLQGLEHRLQASGLTGPLLVMLSHGGVAPVEEAVRIAASTVLSGPAGGVAGARRAAAMMGAPDLIPLDMGGTSTDISLIVDGEAHLSAERGIATEHIALPSLDIITLGAGGGSIGRVEEGGLLKVGPQSAGAMPGPACYGYGGVAATVTDASVVLGYLDPDNFIGGAAKLDREAAHQVLRQIGDGLGIDELRAAEGVHRVVNTHMAEGIRLATVRRGVDPRRFTLLGFGGAAGLHVTELARLLSLRRVLVPR</sequence>
<feature type="domain" description="Hydantoinase A/oxoprolinase" evidence="1">
    <location>
        <begin position="205"/>
        <end position="472"/>
    </location>
</feature>
<evidence type="ECO:0000259" key="1">
    <source>
        <dbReference type="Pfam" id="PF01968"/>
    </source>
</evidence>
<evidence type="ECO:0008006" key="5">
    <source>
        <dbReference type="Google" id="ProtNLM"/>
    </source>
</evidence>
<reference evidence="3 4" key="1">
    <citation type="journal article" date="2014" name="Nature">
        <title>An environmental bacterial taxon with a large and distinct metabolic repertoire.</title>
        <authorList>
            <person name="Wilson M.C."/>
            <person name="Mori T."/>
            <person name="Ruckert C."/>
            <person name="Uria A.R."/>
            <person name="Helf M.J."/>
            <person name="Takada K."/>
            <person name="Gernert C."/>
            <person name="Steffens U.A."/>
            <person name="Heycke N."/>
            <person name="Schmitt S."/>
            <person name="Rinke C."/>
            <person name="Helfrich E.J."/>
            <person name="Brachmann A.O."/>
            <person name="Gurgui C."/>
            <person name="Wakimoto T."/>
            <person name="Kracht M."/>
            <person name="Crusemann M."/>
            <person name="Hentschel U."/>
            <person name="Abe I."/>
            <person name="Matsunaga S."/>
            <person name="Kalinowski J."/>
            <person name="Takeyama H."/>
            <person name="Piel J."/>
        </authorList>
    </citation>
    <scope>NUCLEOTIDE SEQUENCE [LARGE SCALE GENOMIC DNA]</scope>
    <source>
        <strain evidence="4">TSY1</strain>
    </source>
</reference>
<dbReference type="InterPro" id="IPR045079">
    <property type="entry name" value="Oxoprolinase-like"/>
</dbReference>
<dbReference type="InterPro" id="IPR043129">
    <property type="entry name" value="ATPase_NBD"/>
</dbReference>
<dbReference type="SUPFAM" id="SSF53067">
    <property type="entry name" value="Actin-like ATPase domain"/>
    <property type="match status" value="1"/>
</dbReference>
<comment type="caution">
    <text evidence="3">The sequence shown here is derived from an EMBL/GenBank/DDBJ whole genome shotgun (WGS) entry which is preliminary data.</text>
</comment>
<dbReference type="Pfam" id="PF05378">
    <property type="entry name" value="Hydant_A_N"/>
    <property type="match status" value="1"/>
</dbReference>
<dbReference type="InterPro" id="IPR002821">
    <property type="entry name" value="Hydantoinase_A"/>
</dbReference>
<proteinExistence type="predicted"/>
<dbReference type="HOGENOM" id="CLU_002157_1_2_7"/>